<comment type="caution">
    <text evidence="2">The sequence shown here is derived from an EMBL/GenBank/DDBJ whole genome shotgun (WGS) entry which is preliminary data.</text>
</comment>
<dbReference type="RefSeq" id="WP_188364828.1">
    <property type="nucleotide sequence ID" value="NZ_BAABJF010000015.1"/>
</dbReference>
<dbReference type="Gene3D" id="3.30.70.930">
    <property type="match status" value="1"/>
</dbReference>
<reference evidence="2" key="2">
    <citation type="submission" date="2020-09" db="EMBL/GenBank/DDBJ databases">
        <authorList>
            <person name="Sun Q."/>
            <person name="Zhou Y."/>
        </authorList>
    </citation>
    <scope>NUCLEOTIDE SEQUENCE</scope>
    <source>
        <strain evidence="2">CGMCC 1.12181</strain>
    </source>
</reference>
<evidence type="ECO:0000259" key="1">
    <source>
        <dbReference type="Pfam" id="PF07615"/>
    </source>
</evidence>
<gene>
    <name evidence="2" type="ORF">GCM10011365_12280</name>
</gene>
<sequence>MKVSVDISLYPLTEDFLTVVDDFIQRLKKEPDLTIKVNDLSTQVFGDYATVLSKVNAAMQATHEKTPKAAFIMKILNGDLLDQHSGQYA</sequence>
<dbReference type="EMBL" id="BMEO01000004">
    <property type="protein sequence ID" value="GGF92593.1"/>
    <property type="molecule type" value="Genomic_DNA"/>
</dbReference>
<dbReference type="AlphaFoldDB" id="A0A917CQ32"/>
<keyword evidence="3" id="KW-1185">Reference proteome</keyword>
<proteinExistence type="predicted"/>
<feature type="domain" description="Thiamin/hydroxymethyl pyrimidine-binding YkoF putative" evidence="1">
    <location>
        <begin position="4"/>
        <end position="68"/>
    </location>
</feature>
<dbReference type="Pfam" id="PF07615">
    <property type="entry name" value="Ykof"/>
    <property type="match status" value="1"/>
</dbReference>
<accession>A0A917CQ32</accession>
<evidence type="ECO:0000313" key="2">
    <source>
        <dbReference type="EMBL" id="GGF92593.1"/>
    </source>
</evidence>
<evidence type="ECO:0000313" key="3">
    <source>
        <dbReference type="Proteomes" id="UP000605253"/>
    </source>
</evidence>
<dbReference type="Proteomes" id="UP000605253">
    <property type="component" value="Unassembled WGS sequence"/>
</dbReference>
<name>A0A917CQ32_9GAMM</name>
<dbReference type="InterPro" id="IPR011522">
    <property type="entry name" value="Thiamin/HMP-bd_put_YkoF"/>
</dbReference>
<reference evidence="2" key="1">
    <citation type="journal article" date="2014" name="Int. J. Syst. Evol. Microbiol.">
        <title>Complete genome sequence of Corynebacterium casei LMG S-19264T (=DSM 44701T), isolated from a smear-ripened cheese.</title>
        <authorList>
            <consortium name="US DOE Joint Genome Institute (JGI-PGF)"/>
            <person name="Walter F."/>
            <person name="Albersmeier A."/>
            <person name="Kalinowski J."/>
            <person name="Ruckert C."/>
        </authorList>
    </citation>
    <scope>NUCLEOTIDE SEQUENCE</scope>
    <source>
        <strain evidence="2">CGMCC 1.12181</strain>
    </source>
</reference>
<protein>
    <recommendedName>
        <fullName evidence="1">Thiamin/hydroxymethyl pyrimidine-binding YkoF putative domain-containing protein</fullName>
    </recommendedName>
</protein>
<dbReference type="InterPro" id="IPR029756">
    <property type="entry name" value="MTH1187/YkoF-like"/>
</dbReference>
<organism evidence="2 3">
    <name type="scientific">Marinicella pacifica</name>
    <dbReference type="NCBI Taxonomy" id="1171543"/>
    <lineage>
        <taxon>Bacteria</taxon>
        <taxon>Pseudomonadati</taxon>
        <taxon>Pseudomonadota</taxon>
        <taxon>Gammaproteobacteria</taxon>
        <taxon>Lysobacterales</taxon>
        <taxon>Marinicellaceae</taxon>
        <taxon>Marinicella</taxon>
    </lineage>
</organism>
<dbReference type="SUPFAM" id="SSF89957">
    <property type="entry name" value="MTH1187/YkoF-like"/>
    <property type="match status" value="1"/>
</dbReference>